<organism evidence="1">
    <name type="scientific">Psilocybe cubensis</name>
    <name type="common">Psychedelic mushroom</name>
    <name type="synonym">Stropharia cubensis</name>
    <dbReference type="NCBI Taxonomy" id="181762"/>
    <lineage>
        <taxon>Eukaryota</taxon>
        <taxon>Fungi</taxon>
        <taxon>Dikarya</taxon>
        <taxon>Basidiomycota</taxon>
        <taxon>Agaricomycotina</taxon>
        <taxon>Agaricomycetes</taxon>
        <taxon>Agaricomycetidae</taxon>
        <taxon>Agaricales</taxon>
        <taxon>Agaricineae</taxon>
        <taxon>Strophariaceae</taxon>
        <taxon>Psilocybe</taxon>
    </lineage>
</organism>
<comment type="caution">
    <text evidence="1">The sequence shown here is derived from an EMBL/GenBank/DDBJ whole genome shotgun (WGS) entry which is preliminary data.</text>
</comment>
<gene>
    <name evidence="1" type="ORF">JR316_011018</name>
</gene>
<dbReference type="EMBL" id="JAFIQS010000013">
    <property type="protein sequence ID" value="KAG5163827.1"/>
    <property type="molecule type" value="Genomic_DNA"/>
</dbReference>
<evidence type="ECO:0000313" key="1">
    <source>
        <dbReference type="EMBL" id="KAG5163827.1"/>
    </source>
</evidence>
<proteinExistence type="predicted"/>
<dbReference type="AlphaFoldDB" id="A0A8H7XNF4"/>
<accession>A0A8H7XNF4</accession>
<name>A0A8H7XNF4_PSICU</name>
<protein>
    <submittedName>
        <fullName evidence="1">Uncharacterized protein</fullName>
    </submittedName>
</protein>
<sequence length="226" mass="24909">MSENRVKHGDSRTMNFAAKDLPKDVSLCLMFTPIAEGELSKDMLPNCWKVLKLKAGITAGENQNAKVVYTADTGLLVPQVDSGSVISSGIARRCQTGERCELKTDEHGDNYLEAAGKGTKDVIQCKVDTEYPASVAFGIFNTEGTKLDPFCTWKDVAKGNNLSIKVDPTLKIYALSDYKSTRVVTSDLQNDALIEQNIFHLPPQSEFKVSVDHNSHAIKVEKVNKW</sequence>
<reference evidence="1" key="1">
    <citation type="submission" date="2021-02" db="EMBL/GenBank/DDBJ databases">
        <title>Psilocybe cubensis genome.</title>
        <authorList>
            <person name="Mckernan K.J."/>
            <person name="Crawford S."/>
            <person name="Trippe A."/>
            <person name="Kane L.T."/>
            <person name="Mclaughlin S."/>
        </authorList>
    </citation>
    <scope>NUCLEOTIDE SEQUENCE [LARGE SCALE GENOMIC DNA]</scope>
    <source>
        <strain evidence="1">MGC-MH-2018</strain>
    </source>
</reference>
<dbReference type="OrthoDB" id="3321739at2759"/>